<keyword evidence="5" id="KW-0235">DNA replication</keyword>
<keyword evidence="9" id="KW-0175">Coiled coil</keyword>
<keyword evidence="6" id="KW-0239">DNA-directed DNA polymerase</keyword>
<dbReference type="InterPro" id="IPR027417">
    <property type="entry name" value="P-loop_NTPase"/>
</dbReference>
<comment type="caution">
    <text evidence="12">The sequence shown here is derived from an EMBL/GenBank/DDBJ whole genome shotgun (WGS) entry which is preliminary data.</text>
</comment>
<feature type="coiled-coil region" evidence="9">
    <location>
        <begin position="163"/>
        <end position="190"/>
    </location>
</feature>
<evidence type="ECO:0000256" key="7">
    <source>
        <dbReference type="ARBA" id="ARBA00034754"/>
    </source>
</evidence>
<dbReference type="EMBL" id="JARRAF010000001">
    <property type="protein sequence ID" value="MDK2122496.1"/>
    <property type="molecule type" value="Genomic_DNA"/>
</dbReference>
<evidence type="ECO:0000256" key="6">
    <source>
        <dbReference type="ARBA" id="ARBA00022932"/>
    </source>
</evidence>
<reference evidence="12" key="1">
    <citation type="submission" date="2023-03" db="EMBL/GenBank/DDBJ databases">
        <title>Chitinimonas shenzhenensis gen. nov., sp. nov., a novel member of family Burkholderiaceae isolated from activated sludge collected in Shen Zhen, China.</title>
        <authorList>
            <person name="Wang X."/>
        </authorList>
    </citation>
    <scope>NUCLEOTIDE SEQUENCE</scope>
    <source>
        <strain evidence="12">DQS-5</strain>
    </source>
</reference>
<accession>A0ABT7DQZ5</accession>
<keyword evidence="3 12" id="KW-0808">Transferase</keyword>
<evidence type="ECO:0000256" key="8">
    <source>
        <dbReference type="ARBA" id="ARBA00049244"/>
    </source>
</evidence>
<evidence type="ECO:0000259" key="11">
    <source>
        <dbReference type="Pfam" id="PF14840"/>
    </source>
</evidence>
<dbReference type="SUPFAM" id="SSF52540">
    <property type="entry name" value="P-loop containing nucleoside triphosphate hydrolases"/>
    <property type="match status" value="1"/>
</dbReference>
<evidence type="ECO:0000256" key="5">
    <source>
        <dbReference type="ARBA" id="ARBA00022705"/>
    </source>
</evidence>
<keyword evidence="4 12" id="KW-0548">Nucleotidyltransferase</keyword>
<dbReference type="PANTHER" id="PTHR34388:SF1">
    <property type="entry name" value="DNA POLYMERASE III SUBUNIT DELTA"/>
    <property type="match status" value="1"/>
</dbReference>
<dbReference type="InterPro" id="IPR005790">
    <property type="entry name" value="DNA_polIII_delta"/>
</dbReference>
<evidence type="ECO:0000256" key="3">
    <source>
        <dbReference type="ARBA" id="ARBA00022679"/>
    </source>
</evidence>
<name>A0ABT7DQZ5_9NEIS</name>
<feature type="domain" description="DNA polymerase III subunit delta C-terminal" evidence="11">
    <location>
        <begin position="216"/>
        <end position="333"/>
    </location>
</feature>
<evidence type="ECO:0000259" key="10">
    <source>
        <dbReference type="Pfam" id="PF06144"/>
    </source>
</evidence>
<evidence type="ECO:0000256" key="4">
    <source>
        <dbReference type="ARBA" id="ARBA00022695"/>
    </source>
</evidence>
<gene>
    <name evidence="12" type="primary">holA</name>
    <name evidence="12" type="ORF">PZA18_00360</name>
</gene>
<organism evidence="12 13">
    <name type="scientific">Parachitinimonas caeni</name>
    <dbReference type="NCBI Taxonomy" id="3031301"/>
    <lineage>
        <taxon>Bacteria</taxon>
        <taxon>Pseudomonadati</taxon>
        <taxon>Pseudomonadota</taxon>
        <taxon>Betaproteobacteria</taxon>
        <taxon>Neisseriales</taxon>
        <taxon>Chitinibacteraceae</taxon>
        <taxon>Parachitinimonas</taxon>
    </lineage>
</organism>
<proteinExistence type="inferred from homology"/>
<evidence type="ECO:0000256" key="2">
    <source>
        <dbReference type="ARBA" id="ARBA00017703"/>
    </source>
</evidence>
<protein>
    <recommendedName>
        <fullName evidence="2">DNA polymerase III subunit delta</fullName>
        <ecNumber evidence="1">2.7.7.7</ecNumber>
    </recommendedName>
</protein>
<dbReference type="Gene3D" id="3.40.50.300">
    <property type="entry name" value="P-loop containing nucleotide triphosphate hydrolases"/>
    <property type="match status" value="1"/>
</dbReference>
<dbReference type="InterPro" id="IPR010372">
    <property type="entry name" value="DNA_pol3_delta_N"/>
</dbReference>
<comment type="similarity">
    <text evidence="7">Belongs to the DNA polymerase HolA subunit family.</text>
</comment>
<dbReference type="Proteomes" id="UP001172778">
    <property type="component" value="Unassembled WGS sequence"/>
</dbReference>
<dbReference type="Gene3D" id="1.20.272.10">
    <property type="match status" value="1"/>
</dbReference>
<dbReference type="RefSeq" id="WP_284098784.1">
    <property type="nucleotide sequence ID" value="NZ_JARRAF010000001.1"/>
</dbReference>
<evidence type="ECO:0000256" key="1">
    <source>
        <dbReference type="ARBA" id="ARBA00012417"/>
    </source>
</evidence>
<evidence type="ECO:0000256" key="9">
    <source>
        <dbReference type="SAM" id="Coils"/>
    </source>
</evidence>
<feature type="domain" description="DNA polymerase III delta N-terminal" evidence="10">
    <location>
        <begin position="20"/>
        <end position="131"/>
    </location>
</feature>
<dbReference type="SUPFAM" id="SSF48019">
    <property type="entry name" value="post-AAA+ oligomerization domain-like"/>
    <property type="match status" value="1"/>
</dbReference>
<dbReference type="NCBIfam" id="TIGR01128">
    <property type="entry name" value="holA"/>
    <property type="match status" value="1"/>
</dbReference>
<evidence type="ECO:0000313" key="13">
    <source>
        <dbReference type="Proteomes" id="UP001172778"/>
    </source>
</evidence>
<comment type="catalytic activity">
    <reaction evidence="8">
        <text>DNA(n) + a 2'-deoxyribonucleoside 5'-triphosphate = DNA(n+1) + diphosphate</text>
        <dbReference type="Rhea" id="RHEA:22508"/>
        <dbReference type="Rhea" id="RHEA-COMP:17339"/>
        <dbReference type="Rhea" id="RHEA-COMP:17340"/>
        <dbReference type="ChEBI" id="CHEBI:33019"/>
        <dbReference type="ChEBI" id="CHEBI:61560"/>
        <dbReference type="ChEBI" id="CHEBI:173112"/>
        <dbReference type="EC" id="2.7.7.7"/>
    </reaction>
</comment>
<dbReference type="Pfam" id="PF06144">
    <property type="entry name" value="DNA_pol3_delta"/>
    <property type="match status" value="1"/>
</dbReference>
<dbReference type="CDD" id="cd18138">
    <property type="entry name" value="HLD_clamp_pol_III_delta"/>
    <property type="match status" value="1"/>
</dbReference>
<keyword evidence="13" id="KW-1185">Reference proteome</keyword>
<dbReference type="Pfam" id="PF14840">
    <property type="entry name" value="DNA_pol3_delt_C"/>
    <property type="match status" value="1"/>
</dbReference>
<dbReference type="Gene3D" id="1.10.8.60">
    <property type="match status" value="1"/>
</dbReference>
<sequence>MNLRPAELPGRLKTSLAPIYLVHGEETLIALEAIEAIRAAARLNGYTERDVLTVEPGFSWSHLAMAANAGSLFADRKILELRIPNGKPGTEGSEALCRYAADPPPDTLLVISLPKLDKTQTSSKWFTALSEAGVTLAAQTIDRHGLPAWITERLHRQSQQLDAEALEFLVERVEGNLLAARQEIDKLALLHPPGKLDLAAVRSAIANVARYDVFQLGEAMLAGDPLRYARMLEGLKAEGEAPNLVLWAITEEARNLLKIGQGRARGVAMPQLLRECRIWGDKQKLIEPALSRLKASQLKAALAHAARIDRLVKGVGHGDVWDELLNLGLRLVKPGLVSN</sequence>
<dbReference type="EC" id="2.7.7.7" evidence="1"/>
<evidence type="ECO:0000313" key="12">
    <source>
        <dbReference type="EMBL" id="MDK2122496.1"/>
    </source>
</evidence>
<dbReference type="PANTHER" id="PTHR34388">
    <property type="entry name" value="DNA POLYMERASE III SUBUNIT DELTA"/>
    <property type="match status" value="1"/>
</dbReference>
<dbReference type="GO" id="GO:0003887">
    <property type="term" value="F:DNA-directed DNA polymerase activity"/>
    <property type="evidence" value="ECO:0007669"/>
    <property type="project" value="UniProtKB-EC"/>
</dbReference>
<dbReference type="InterPro" id="IPR032780">
    <property type="entry name" value="DNA_pol3_delt_C"/>
</dbReference>
<dbReference type="InterPro" id="IPR008921">
    <property type="entry name" value="DNA_pol3_clamp-load_cplx_C"/>
</dbReference>